<dbReference type="Proteomes" id="UP000245533">
    <property type="component" value="Unassembled WGS sequence"/>
</dbReference>
<name>A0A316TQK7_9BACT</name>
<dbReference type="OrthoDB" id="597501at2"/>
<comment type="caution">
    <text evidence="2">The sequence shown here is derived from an EMBL/GenBank/DDBJ whole genome shotgun (WGS) entry which is preliminary data.</text>
</comment>
<dbReference type="InterPro" id="IPR021458">
    <property type="entry name" value="Rv0495c"/>
</dbReference>
<dbReference type="Pfam" id="PF11307">
    <property type="entry name" value="DUF3109"/>
    <property type="match status" value="1"/>
</dbReference>
<dbReference type="RefSeq" id="WP_109646871.1">
    <property type="nucleotide sequence ID" value="NZ_QGGB01000007.1"/>
</dbReference>
<dbReference type="AlphaFoldDB" id="A0A316TQK7"/>
<sequence>MIRVGDVILSEDIATAKFACNISLCKGACCVVGDAGAPVSRREIPVLNKAFRKLKGSLAPEAVKKAEEEGVVLGDPENGYEINCINTGECIFVEKDEHGIATCAIQKAYYEGRFNWEKPISCHLYPVRLKHIAGFDYANFEYIPDLCSAGCKRGEDEGIYLSDFLESALVRRYGRDWYDQFLMACRDVRGEKEHA</sequence>
<gene>
    <name evidence="2" type="ORF">DDZ15_09480</name>
</gene>
<reference evidence="2 3" key="1">
    <citation type="submission" date="2018-05" db="EMBL/GenBank/DDBJ databases">
        <title>Rhodohalobacter halophilus gen. nov., sp. nov., a moderately halophilic member of the family Balneolaceae.</title>
        <authorList>
            <person name="Liu Z.-W."/>
        </authorList>
    </citation>
    <scope>NUCLEOTIDE SEQUENCE [LARGE SCALE GENOMIC DNA]</scope>
    <source>
        <strain evidence="2 3">8A47</strain>
    </source>
</reference>
<comment type="similarity">
    <text evidence="1">Belongs to the Rv0495c family.</text>
</comment>
<evidence type="ECO:0000313" key="3">
    <source>
        <dbReference type="Proteomes" id="UP000245533"/>
    </source>
</evidence>
<protein>
    <submittedName>
        <fullName evidence="2">DUF3109 domain-containing protein</fullName>
    </submittedName>
</protein>
<evidence type="ECO:0000313" key="2">
    <source>
        <dbReference type="EMBL" id="PWN06078.1"/>
    </source>
</evidence>
<organism evidence="2 3">
    <name type="scientific">Rhodohalobacter mucosus</name>
    <dbReference type="NCBI Taxonomy" id="2079485"/>
    <lineage>
        <taxon>Bacteria</taxon>
        <taxon>Pseudomonadati</taxon>
        <taxon>Balneolota</taxon>
        <taxon>Balneolia</taxon>
        <taxon>Balneolales</taxon>
        <taxon>Balneolaceae</taxon>
        <taxon>Rhodohalobacter</taxon>
    </lineage>
</organism>
<evidence type="ECO:0000256" key="1">
    <source>
        <dbReference type="ARBA" id="ARBA00093770"/>
    </source>
</evidence>
<proteinExistence type="inferred from homology"/>
<dbReference type="EMBL" id="QGGB01000007">
    <property type="protein sequence ID" value="PWN06078.1"/>
    <property type="molecule type" value="Genomic_DNA"/>
</dbReference>
<accession>A0A316TQK7</accession>
<keyword evidence="3" id="KW-1185">Reference proteome</keyword>